<dbReference type="GeneID" id="18929583"/>
<keyword evidence="2" id="KW-1185">Reference proteome</keyword>
<dbReference type="AlphaFoldDB" id="F4RBW8"/>
<evidence type="ECO:0000313" key="1">
    <source>
        <dbReference type="EMBL" id="EGG10177.1"/>
    </source>
</evidence>
<dbReference type="HOGENOM" id="CLU_809110_0_0_1"/>
<dbReference type="KEGG" id="mlr:MELLADRAFT_60668"/>
<organism evidence="2">
    <name type="scientific">Melampsora larici-populina (strain 98AG31 / pathotype 3-4-7)</name>
    <name type="common">Poplar leaf rust fungus</name>
    <dbReference type="NCBI Taxonomy" id="747676"/>
    <lineage>
        <taxon>Eukaryota</taxon>
        <taxon>Fungi</taxon>
        <taxon>Dikarya</taxon>
        <taxon>Basidiomycota</taxon>
        <taxon>Pucciniomycotina</taxon>
        <taxon>Pucciniomycetes</taxon>
        <taxon>Pucciniales</taxon>
        <taxon>Melampsoraceae</taxon>
        <taxon>Melampsora</taxon>
    </lineage>
</organism>
<dbReference type="VEuPathDB" id="FungiDB:MELLADRAFT_60668"/>
<reference evidence="2" key="1">
    <citation type="journal article" date="2011" name="Proc. Natl. Acad. Sci. U.S.A.">
        <title>Obligate biotrophy features unraveled by the genomic analysis of rust fungi.</title>
        <authorList>
            <person name="Duplessis S."/>
            <person name="Cuomo C.A."/>
            <person name="Lin Y.-C."/>
            <person name="Aerts A."/>
            <person name="Tisserant E."/>
            <person name="Veneault-Fourrey C."/>
            <person name="Joly D.L."/>
            <person name="Hacquard S."/>
            <person name="Amselem J."/>
            <person name="Cantarel B.L."/>
            <person name="Chiu R."/>
            <person name="Coutinho P.M."/>
            <person name="Feau N."/>
            <person name="Field M."/>
            <person name="Frey P."/>
            <person name="Gelhaye E."/>
            <person name="Goldberg J."/>
            <person name="Grabherr M.G."/>
            <person name="Kodira C.D."/>
            <person name="Kohler A."/>
            <person name="Kuees U."/>
            <person name="Lindquist E.A."/>
            <person name="Lucas S.M."/>
            <person name="Mago R."/>
            <person name="Mauceli E."/>
            <person name="Morin E."/>
            <person name="Murat C."/>
            <person name="Pangilinan J.L."/>
            <person name="Park R."/>
            <person name="Pearson M."/>
            <person name="Quesneville H."/>
            <person name="Rouhier N."/>
            <person name="Sakthikumar S."/>
            <person name="Salamov A.A."/>
            <person name="Schmutz J."/>
            <person name="Selles B."/>
            <person name="Shapiro H."/>
            <person name="Tanguay P."/>
            <person name="Tuskan G.A."/>
            <person name="Henrissat B."/>
            <person name="Van de Peer Y."/>
            <person name="Rouze P."/>
            <person name="Ellis J.G."/>
            <person name="Dodds P.N."/>
            <person name="Schein J.E."/>
            <person name="Zhong S."/>
            <person name="Hamelin R.C."/>
            <person name="Grigoriev I.V."/>
            <person name="Szabo L.J."/>
            <person name="Martin F."/>
        </authorList>
    </citation>
    <scope>NUCLEOTIDE SEQUENCE [LARGE SCALE GENOMIC DNA]</scope>
    <source>
        <strain evidence="2">98AG31 / pathotype 3-4-7</strain>
    </source>
</reference>
<name>F4RBW8_MELLP</name>
<proteinExistence type="predicted"/>
<dbReference type="EMBL" id="GL883095">
    <property type="protein sequence ID" value="EGG10177.1"/>
    <property type="molecule type" value="Genomic_DNA"/>
</dbReference>
<gene>
    <name evidence="1" type="ORF">MELLADRAFT_60668</name>
</gene>
<accession>F4RBW8</accession>
<dbReference type="RefSeq" id="XP_007406478.1">
    <property type="nucleotide sequence ID" value="XM_007406416.1"/>
</dbReference>
<evidence type="ECO:0000313" key="2">
    <source>
        <dbReference type="Proteomes" id="UP000001072"/>
    </source>
</evidence>
<dbReference type="InParanoid" id="F4RBW8"/>
<sequence>MRVVNAPPLNNNNSLTSKTLEVNKTTEMAEDISKDQANLVTARMMLQLGRNQRRIRRRGGGDLDAIALPIAQALIPLNTNTHSQKEMKEMIRLSVKKREKSENIEKNIPPDFPGTLVWDLLEYNYIELEKINAGVVPNSSEQVHKATDKEAAGKIKPRPFTESGEWRNTLSILQKALSAAFPSAAPSFKKYTRHVKSLEIIFTRRGNWKDIIPYDAEMRKAFAARRHLSFADFNSSKLKHIKAMAWPTLESRQYISREPYFSQQSAASSSKAMVCNALNSTRLTRPIPDGPKLKITKHLPKNQQICGGWNLDKCADQAKCGRIHGVCEVVGCNDNHKRITHPR</sequence>
<protein>
    <recommendedName>
        <fullName evidence="3">C3H1-type domain-containing protein</fullName>
    </recommendedName>
</protein>
<dbReference type="Proteomes" id="UP000001072">
    <property type="component" value="Unassembled WGS sequence"/>
</dbReference>
<evidence type="ECO:0008006" key="3">
    <source>
        <dbReference type="Google" id="ProtNLM"/>
    </source>
</evidence>